<sequence length="107" mass="11693">MGYMSQSFQSELNCYITLSPLMHSVVASFFLALESSSVTKKSHEELAPNVGKPGIYVGSECSQSTPILFSVMRCQATFLGIDSPMAYGRDLLMMDLVSPIDSLGYHT</sequence>
<dbReference type="AlphaFoldDB" id="A0A4C1SSU9"/>
<dbReference type="EMBL" id="BGZK01007509">
    <property type="protein sequence ID" value="GBP04290.1"/>
    <property type="molecule type" value="Genomic_DNA"/>
</dbReference>
<evidence type="ECO:0000313" key="1">
    <source>
        <dbReference type="EMBL" id="GBP04290.1"/>
    </source>
</evidence>
<protein>
    <submittedName>
        <fullName evidence="1">Uncharacterized protein</fullName>
    </submittedName>
</protein>
<name>A0A4C1SSU9_EUMVA</name>
<reference evidence="1 2" key="1">
    <citation type="journal article" date="2019" name="Commun. Biol.">
        <title>The bagworm genome reveals a unique fibroin gene that provides high tensile strength.</title>
        <authorList>
            <person name="Kono N."/>
            <person name="Nakamura H."/>
            <person name="Ohtoshi R."/>
            <person name="Tomita M."/>
            <person name="Numata K."/>
            <person name="Arakawa K."/>
        </authorList>
    </citation>
    <scope>NUCLEOTIDE SEQUENCE [LARGE SCALE GENOMIC DNA]</scope>
</reference>
<proteinExistence type="predicted"/>
<gene>
    <name evidence="1" type="ORF">EVAR_73046_1</name>
</gene>
<dbReference type="Proteomes" id="UP000299102">
    <property type="component" value="Unassembled WGS sequence"/>
</dbReference>
<evidence type="ECO:0000313" key="2">
    <source>
        <dbReference type="Proteomes" id="UP000299102"/>
    </source>
</evidence>
<keyword evidence="2" id="KW-1185">Reference proteome</keyword>
<organism evidence="1 2">
    <name type="scientific">Eumeta variegata</name>
    <name type="common">Bagworm moth</name>
    <name type="synonym">Eumeta japonica</name>
    <dbReference type="NCBI Taxonomy" id="151549"/>
    <lineage>
        <taxon>Eukaryota</taxon>
        <taxon>Metazoa</taxon>
        <taxon>Ecdysozoa</taxon>
        <taxon>Arthropoda</taxon>
        <taxon>Hexapoda</taxon>
        <taxon>Insecta</taxon>
        <taxon>Pterygota</taxon>
        <taxon>Neoptera</taxon>
        <taxon>Endopterygota</taxon>
        <taxon>Lepidoptera</taxon>
        <taxon>Glossata</taxon>
        <taxon>Ditrysia</taxon>
        <taxon>Tineoidea</taxon>
        <taxon>Psychidae</taxon>
        <taxon>Oiketicinae</taxon>
        <taxon>Eumeta</taxon>
    </lineage>
</organism>
<comment type="caution">
    <text evidence="1">The sequence shown here is derived from an EMBL/GenBank/DDBJ whole genome shotgun (WGS) entry which is preliminary data.</text>
</comment>
<accession>A0A4C1SSU9</accession>